<gene>
    <name evidence="3" type="ORF">C1645_751818</name>
</gene>
<name>A0A397TS51_9GLOM</name>
<proteinExistence type="predicted"/>
<feature type="signal peptide" evidence="2">
    <location>
        <begin position="1"/>
        <end position="29"/>
    </location>
</feature>
<dbReference type="AlphaFoldDB" id="A0A397TS51"/>
<dbReference type="EMBL" id="QKYT01000026">
    <property type="protein sequence ID" value="RIA97714.1"/>
    <property type="molecule type" value="Genomic_DNA"/>
</dbReference>
<evidence type="ECO:0000313" key="3">
    <source>
        <dbReference type="EMBL" id="RIA97714.1"/>
    </source>
</evidence>
<dbReference type="GO" id="GO:0005975">
    <property type="term" value="P:carbohydrate metabolic process"/>
    <property type="evidence" value="ECO:0007669"/>
    <property type="project" value="InterPro"/>
</dbReference>
<dbReference type="InterPro" id="IPR011330">
    <property type="entry name" value="Glyco_hydro/deAcase_b/a-brl"/>
</dbReference>
<organism evidence="3 4">
    <name type="scientific">Glomus cerebriforme</name>
    <dbReference type="NCBI Taxonomy" id="658196"/>
    <lineage>
        <taxon>Eukaryota</taxon>
        <taxon>Fungi</taxon>
        <taxon>Fungi incertae sedis</taxon>
        <taxon>Mucoromycota</taxon>
        <taxon>Glomeromycotina</taxon>
        <taxon>Glomeromycetes</taxon>
        <taxon>Glomerales</taxon>
        <taxon>Glomeraceae</taxon>
        <taxon>Glomus</taxon>
    </lineage>
</organism>
<keyword evidence="2" id="KW-0732">Signal</keyword>
<dbReference type="PANTHER" id="PTHR45985">
    <property type="match status" value="1"/>
</dbReference>
<dbReference type="SUPFAM" id="SSF88713">
    <property type="entry name" value="Glycoside hydrolase/deacetylase"/>
    <property type="match status" value="1"/>
</dbReference>
<dbReference type="Gene3D" id="3.20.20.370">
    <property type="entry name" value="Glycoside hydrolase/deacetylase"/>
    <property type="match status" value="1"/>
</dbReference>
<dbReference type="OrthoDB" id="504708at2759"/>
<accession>A0A397TS51</accession>
<evidence type="ECO:0000313" key="4">
    <source>
        <dbReference type="Proteomes" id="UP000265703"/>
    </source>
</evidence>
<evidence type="ECO:0000256" key="2">
    <source>
        <dbReference type="SAM" id="SignalP"/>
    </source>
</evidence>
<evidence type="ECO:0000256" key="1">
    <source>
        <dbReference type="SAM" id="MobiDB-lite"/>
    </source>
</evidence>
<keyword evidence="4" id="KW-1185">Reference proteome</keyword>
<sequence>MVKKLLKIFSLTFACTLLGVVSRLDSVEAACDPTVCLPPKCFCPSINPPGGLTLDKTPQFVQITFDDSIQPNTLKVANELIGKRVNPNGCPIKGTYYVSIQYTDFSLVTQWYAAGNEVADHTMTHPQDPFDDEIIGNKQSLNAFAGIPNGKIAGWRSPFLNWQPKTFDIIAQQGFLYDSSTTALEDDATWPYTMDYGLYNDCWKGFCNQTIHPGLFEIPMAAILDDQGSPHLMDPYLDGPTDTVKGWLQNNFLRHAKQGKTPFGIYVHPAHLYQIPGTPLAPNTPDPDASLKMLEEFLDWALAQPDTWVVTSQQLLEWMKNPVPADQLKTYAPFSCQVPKIGKEICNGLDDNGNGQIDEGLLESCNFNTVVWSTCYGCPSENPSLANPVPKGGDRFHVPTTCDTVWWDPIANQCLCQDANCAYTDLSKPAGLVGNSSDPNNSNGNNNNGNGNNKSGKQNGASSITGLNTLTLIPSFIIISTFMQWIL</sequence>
<dbReference type="CDD" id="cd10919">
    <property type="entry name" value="CE4_CDA_like"/>
    <property type="match status" value="1"/>
</dbReference>
<comment type="caution">
    <text evidence="3">The sequence shown here is derived from an EMBL/GenBank/DDBJ whole genome shotgun (WGS) entry which is preliminary data.</text>
</comment>
<dbReference type="STRING" id="658196.A0A397TS51"/>
<dbReference type="Proteomes" id="UP000265703">
    <property type="component" value="Unassembled WGS sequence"/>
</dbReference>
<dbReference type="InterPro" id="IPR052740">
    <property type="entry name" value="CE4"/>
</dbReference>
<dbReference type="PANTHER" id="PTHR45985:SF3">
    <property type="entry name" value="CHITIN DEACETYLASE-LIKE 4"/>
    <property type="match status" value="1"/>
</dbReference>
<protein>
    <submittedName>
        <fullName evidence="3">Uncharacterized protein</fullName>
    </submittedName>
</protein>
<feature type="compositionally biased region" description="Low complexity" evidence="1">
    <location>
        <begin position="434"/>
        <end position="460"/>
    </location>
</feature>
<feature type="chain" id="PRO_5017368135" evidence="2">
    <location>
        <begin position="30"/>
        <end position="487"/>
    </location>
</feature>
<feature type="region of interest" description="Disordered" evidence="1">
    <location>
        <begin position="432"/>
        <end position="460"/>
    </location>
</feature>
<reference evidence="3 4" key="1">
    <citation type="submission" date="2018-06" db="EMBL/GenBank/DDBJ databases">
        <title>Comparative genomics reveals the genomic features of Rhizophagus irregularis, R. cerebriforme, R. diaphanum and Gigaspora rosea, and their symbiotic lifestyle signature.</title>
        <authorList>
            <person name="Morin E."/>
            <person name="San Clemente H."/>
            <person name="Chen E.C.H."/>
            <person name="De La Providencia I."/>
            <person name="Hainaut M."/>
            <person name="Kuo A."/>
            <person name="Kohler A."/>
            <person name="Murat C."/>
            <person name="Tang N."/>
            <person name="Roy S."/>
            <person name="Loubradou J."/>
            <person name="Henrissat B."/>
            <person name="Grigoriev I.V."/>
            <person name="Corradi N."/>
            <person name="Roux C."/>
            <person name="Martin F.M."/>
        </authorList>
    </citation>
    <scope>NUCLEOTIDE SEQUENCE [LARGE SCALE GENOMIC DNA]</scope>
    <source>
        <strain evidence="3 4">DAOM 227022</strain>
    </source>
</reference>